<protein>
    <submittedName>
        <fullName evidence="1">Uncharacterized protein</fullName>
    </submittedName>
</protein>
<comment type="caution">
    <text evidence="1">The sequence shown here is derived from an EMBL/GenBank/DDBJ whole genome shotgun (WGS) entry which is preliminary data.</text>
</comment>
<dbReference type="EMBL" id="JAPEIS010000015">
    <property type="protein sequence ID" value="KAJ8058735.1"/>
    <property type="molecule type" value="Genomic_DNA"/>
</dbReference>
<gene>
    <name evidence="1" type="ORF">OCU04_011726</name>
</gene>
<accession>A0A9X0A9H4</accession>
<proteinExistence type="predicted"/>
<dbReference type="Proteomes" id="UP001152300">
    <property type="component" value="Unassembled WGS sequence"/>
</dbReference>
<keyword evidence="2" id="KW-1185">Reference proteome</keyword>
<organism evidence="1 2">
    <name type="scientific">Sclerotinia nivalis</name>
    <dbReference type="NCBI Taxonomy" id="352851"/>
    <lineage>
        <taxon>Eukaryota</taxon>
        <taxon>Fungi</taxon>
        <taxon>Dikarya</taxon>
        <taxon>Ascomycota</taxon>
        <taxon>Pezizomycotina</taxon>
        <taxon>Leotiomycetes</taxon>
        <taxon>Helotiales</taxon>
        <taxon>Sclerotiniaceae</taxon>
        <taxon>Sclerotinia</taxon>
    </lineage>
</organism>
<evidence type="ECO:0000313" key="2">
    <source>
        <dbReference type="Proteomes" id="UP001152300"/>
    </source>
</evidence>
<reference evidence="1" key="1">
    <citation type="submission" date="2022-11" db="EMBL/GenBank/DDBJ databases">
        <title>Genome Resource of Sclerotinia nivalis Strain SnTB1, a Plant Pathogen Isolated from American Ginseng.</title>
        <authorList>
            <person name="Fan S."/>
        </authorList>
    </citation>
    <scope>NUCLEOTIDE SEQUENCE</scope>
    <source>
        <strain evidence="1">SnTB1</strain>
    </source>
</reference>
<name>A0A9X0A9H4_9HELO</name>
<dbReference type="OrthoDB" id="103819at2759"/>
<sequence>MHTQHRSARKLERIAETFTRLAESFVRGSMNRKSLEGKSPEVPATPFIRPLSRSSELTSQLTSGVISQTSNQFRIFSPSNNTQSASTHNHDVEMGVRNLSGNLADPTLLSFLSYPMDIPMLGNGHSEDTSVREINSFTEQATAVADPLLHQLDLLSTEQSLDGNFDWFSWDTYAWSVGGNGI</sequence>
<dbReference type="AlphaFoldDB" id="A0A9X0A9H4"/>
<evidence type="ECO:0000313" key="1">
    <source>
        <dbReference type="EMBL" id="KAJ8058735.1"/>
    </source>
</evidence>